<keyword evidence="4" id="KW-0677">Repeat</keyword>
<dbReference type="InterPro" id="IPR040122">
    <property type="entry name" value="Importin_beta"/>
</dbReference>
<accession>A0A2A2KKE3</accession>
<dbReference type="InterPro" id="IPR011989">
    <property type="entry name" value="ARM-like"/>
</dbReference>
<evidence type="ECO:0000256" key="5">
    <source>
        <dbReference type="ARBA" id="ARBA00022927"/>
    </source>
</evidence>
<keyword evidence="2" id="KW-0813">Transport</keyword>
<evidence type="ECO:0000313" key="8">
    <source>
        <dbReference type="Proteomes" id="UP000218231"/>
    </source>
</evidence>
<feature type="domain" description="Importin subunit beta-1/Transportin-1-like TPR repeats" evidence="6">
    <location>
        <begin position="84"/>
        <end position="493"/>
    </location>
</feature>
<keyword evidence="5" id="KW-0653">Protein transport</keyword>
<proteinExistence type="predicted"/>
<comment type="subcellular location">
    <subcellularLocation>
        <location evidence="1">Cytoplasm</location>
    </subcellularLocation>
</comment>
<protein>
    <recommendedName>
        <fullName evidence="6">Importin subunit beta-1/Transportin-1-like TPR repeats domain-containing protein</fullName>
    </recommendedName>
</protein>
<dbReference type="OrthoDB" id="10263328at2759"/>
<dbReference type="GO" id="GO:0006606">
    <property type="term" value="P:protein import into nucleus"/>
    <property type="evidence" value="ECO:0007669"/>
    <property type="project" value="InterPro"/>
</dbReference>
<dbReference type="STRING" id="2018661.A0A2A2KKE3"/>
<dbReference type="Gene3D" id="1.25.10.10">
    <property type="entry name" value="Leucine-rich Repeat Variant"/>
    <property type="match status" value="1"/>
</dbReference>
<dbReference type="SUPFAM" id="SSF48371">
    <property type="entry name" value="ARM repeat"/>
    <property type="match status" value="1"/>
</dbReference>
<evidence type="ECO:0000313" key="7">
    <source>
        <dbReference type="EMBL" id="PAV74506.1"/>
    </source>
</evidence>
<dbReference type="InterPro" id="IPR058584">
    <property type="entry name" value="IMB1_TNPO1-like_TPR"/>
</dbReference>
<evidence type="ECO:0000256" key="1">
    <source>
        <dbReference type="ARBA" id="ARBA00004496"/>
    </source>
</evidence>
<comment type="caution">
    <text evidence="7">The sequence shown here is derived from an EMBL/GenBank/DDBJ whole genome shotgun (WGS) entry which is preliminary data.</text>
</comment>
<dbReference type="Pfam" id="PF13513">
    <property type="entry name" value="HEAT_EZ"/>
    <property type="match status" value="1"/>
</dbReference>
<organism evidence="7 8">
    <name type="scientific">Diploscapter pachys</name>
    <dbReference type="NCBI Taxonomy" id="2018661"/>
    <lineage>
        <taxon>Eukaryota</taxon>
        <taxon>Metazoa</taxon>
        <taxon>Ecdysozoa</taxon>
        <taxon>Nematoda</taxon>
        <taxon>Chromadorea</taxon>
        <taxon>Rhabditida</taxon>
        <taxon>Rhabditina</taxon>
        <taxon>Rhabditomorpha</taxon>
        <taxon>Rhabditoidea</taxon>
        <taxon>Rhabditidae</taxon>
        <taxon>Diploscapter</taxon>
    </lineage>
</organism>
<dbReference type="InterPro" id="IPR016024">
    <property type="entry name" value="ARM-type_fold"/>
</dbReference>
<keyword evidence="8" id="KW-1185">Reference proteome</keyword>
<evidence type="ECO:0000256" key="4">
    <source>
        <dbReference type="ARBA" id="ARBA00022737"/>
    </source>
</evidence>
<gene>
    <name evidence="7" type="ORF">WR25_19422</name>
</gene>
<dbReference type="EMBL" id="LIAE01008326">
    <property type="protein sequence ID" value="PAV74506.1"/>
    <property type="molecule type" value="Genomic_DNA"/>
</dbReference>
<dbReference type="AlphaFoldDB" id="A0A2A2KKE3"/>
<dbReference type="GO" id="GO:0005737">
    <property type="term" value="C:cytoplasm"/>
    <property type="evidence" value="ECO:0007669"/>
    <property type="project" value="UniProtKB-SubCell"/>
</dbReference>
<reference evidence="7 8" key="1">
    <citation type="journal article" date="2017" name="Curr. Biol.">
        <title>Genome architecture and evolution of a unichromosomal asexual nematode.</title>
        <authorList>
            <person name="Fradin H."/>
            <person name="Zegar C."/>
            <person name="Gutwein M."/>
            <person name="Lucas J."/>
            <person name="Kovtun M."/>
            <person name="Corcoran D."/>
            <person name="Baugh L.R."/>
            <person name="Kiontke K."/>
            <person name="Gunsalus K."/>
            <person name="Fitch D.H."/>
            <person name="Piano F."/>
        </authorList>
    </citation>
    <scope>NUCLEOTIDE SEQUENCE [LARGE SCALE GENOMIC DNA]</scope>
    <source>
        <strain evidence="7">PF1309</strain>
    </source>
</reference>
<name>A0A2A2KKE3_9BILA</name>
<dbReference type="Pfam" id="PF25574">
    <property type="entry name" value="TPR_IMB1"/>
    <property type="match status" value="1"/>
</dbReference>
<keyword evidence="3" id="KW-0963">Cytoplasm</keyword>
<dbReference type="PANTHER" id="PTHR10527">
    <property type="entry name" value="IMPORTIN BETA"/>
    <property type="match status" value="1"/>
</dbReference>
<sequence length="528" mass="57527">MPFFAHFSSQDWKYKEAAIMAFGSILDGPDPSKLTPLVQQAIPALINSMSDPNVNVRDTTAWTIGRVLEICPAIVNNAELRDSLLGAMSQGLGQEPRVATNVCWAIVALVKAAYEAAREEGTDVSGQPETYALSHVYQGMITELVRVTDRPDGHQANLRLAAFETLMELIKDSPKDCYQHVQSTTMMMLTKLEQLLNMEIASTNSTDKNQLVDLQALLCATLQSVLRRLRTEDAPVVGEPIMKGLLQIMSRATGKGGNVMEEALLAVSTLVETLGGNFEQYMPLLKPHLMAGLANHEEAQVCAAAVGVVADLCRALEVKMVPHLNEIMELLVVCLQHPKVPKDVKVAILSCFGDIALSIGPHFEQYLPVVMNMLAAASTAAVVTNIEDQDQLDYVDSLRDACVNAYTGILQAARPADNEDPQRAQAAKQAFVGYVNPMIEMILKCSDLTPVPPSDTLMASVCGLIGDLVCMYGADILPALNNDKVSNLINKARRSRISKTKATANWAFKELRKVMPKANEVNFDFKSG</sequence>
<evidence type="ECO:0000256" key="3">
    <source>
        <dbReference type="ARBA" id="ARBA00022490"/>
    </source>
</evidence>
<evidence type="ECO:0000259" key="6">
    <source>
        <dbReference type="Pfam" id="PF25574"/>
    </source>
</evidence>
<evidence type="ECO:0000256" key="2">
    <source>
        <dbReference type="ARBA" id="ARBA00022448"/>
    </source>
</evidence>
<dbReference type="Proteomes" id="UP000218231">
    <property type="component" value="Unassembled WGS sequence"/>
</dbReference>